<name>A0A4Z1HR85_9HELO</name>
<dbReference type="EMBL" id="PQXN01000199">
    <property type="protein sequence ID" value="TGO49832.1"/>
    <property type="molecule type" value="Genomic_DNA"/>
</dbReference>
<dbReference type="AlphaFoldDB" id="A0A4Z1HR85"/>
<evidence type="ECO:0000313" key="1">
    <source>
        <dbReference type="EMBL" id="TGO49832.1"/>
    </source>
</evidence>
<reference evidence="1 2" key="1">
    <citation type="submission" date="2017-12" db="EMBL/GenBank/DDBJ databases">
        <title>Comparative genomics of Botrytis spp.</title>
        <authorList>
            <person name="Valero-Jimenez C.A."/>
            <person name="Tapia P."/>
            <person name="Veloso J."/>
            <person name="Silva-Moreno E."/>
            <person name="Staats M."/>
            <person name="Valdes J.H."/>
            <person name="Van Kan J.A.L."/>
        </authorList>
    </citation>
    <scope>NUCLEOTIDE SEQUENCE [LARGE SCALE GENOMIC DNA]</scope>
    <source>
        <strain evidence="1 2">MUCL11595</strain>
    </source>
</reference>
<dbReference type="Proteomes" id="UP000297527">
    <property type="component" value="Unassembled WGS sequence"/>
</dbReference>
<evidence type="ECO:0000313" key="2">
    <source>
        <dbReference type="Proteomes" id="UP000297527"/>
    </source>
</evidence>
<comment type="caution">
    <text evidence="1">The sequence shown here is derived from an EMBL/GenBank/DDBJ whole genome shotgun (WGS) entry which is preliminary data.</text>
</comment>
<gene>
    <name evidence="1" type="ORF">BCON_0199g00250</name>
</gene>
<accession>A0A4Z1HR85</accession>
<sequence length="186" mass="21521">MSDIEDQDMSEFQEYVLPTTEQPFDPQPLEEKVRLAKGGNPAQVMIVGYQETESTTYYRISIFQGYWCSARLGAPTDKNIARRIDPRSNRWRHKNYPFDIISGMDKSQAALVTGNTFFITAAMLRVEEGHKVVVAFRWLYVMHSVISPYPSHFLKIRVQALHYTHPKIGIGLSWPSDFANRYSRKK</sequence>
<proteinExistence type="predicted"/>
<organism evidence="1 2">
    <name type="scientific">Botryotinia convoluta</name>
    <dbReference type="NCBI Taxonomy" id="54673"/>
    <lineage>
        <taxon>Eukaryota</taxon>
        <taxon>Fungi</taxon>
        <taxon>Dikarya</taxon>
        <taxon>Ascomycota</taxon>
        <taxon>Pezizomycotina</taxon>
        <taxon>Leotiomycetes</taxon>
        <taxon>Helotiales</taxon>
        <taxon>Sclerotiniaceae</taxon>
        <taxon>Botryotinia</taxon>
    </lineage>
</organism>
<keyword evidence="2" id="KW-1185">Reference proteome</keyword>
<protein>
    <submittedName>
        <fullName evidence="1">Uncharacterized protein</fullName>
    </submittedName>
</protein>